<dbReference type="Pfam" id="PF13443">
    <property type="entry name" value="HTH_26"/>
    <property type="match status" value="1"/>
</dbReference>
<dbReference type="OMA" id="IMIKRTI"/>
<sequence>MSPNPDFITIVKIANYFNCAVDQVVGRRKFLPSINLIVSFNNPDLNDINSNLCNFLKAKLSQDNISPYLLSKNIGFSKKIIHCFLKANSPYKMLSTNVIIALADYFNVSVDDMIERYPTTKQ</sequence>
<evidence type="ECO:0000313" key="2">
    <source>
        <dbReference type="EMBL" id="ADD74100.1"/>
    </source>
</evidence>
<proteinExistence type="predicted"/>
<dbReference type="RefSeq" id="WP_011271699.1">
    <property type="nucleotide sequence ID" value="NC_019229.1"/>
</dbReference>
<name>D4N317_RICFI</name>
<dbReference type="InterPro" id="IPR010982">
    <property type="entry name" value="Lambda_DNA-bd_dom_sf"/>
</dbReference>
<organism evidence="2">
    <name type="scientific">Rickettsia felis</name>
    <name type="common">Rickettsia azadi</name>
    <dbReference type="NCBI Taxonomy" id="42862"/>
    <lineage>
        <taxon>Bacteria</taxon>
        <taxon>Pseudomonadati</taxon>
        <taxon>Pseudomonadota</taxon>
        <taxon>Alphaproteobacteria</taxon>
        <taxon>Rickettsiales</taxon>
        <taxon>Rickettsiaceae</taxon>
        <taxon>Rickettsieae</taxon>
        <taxon>Rickettsia</taxon>
        <taxon>spotted fever group</taxon>
    </lineage>
</organism>
<geneLocation type="plasmid" evidence="2">
    <name>pRF</name>
</geneLocation>
<feature type="domain" description="HTH cro/C1-type" evidence="1">
    <location>
        <begin position="56"/>
        <end position="118"/>
    </location>
</feature>
<dbReference type="EMBL" id="GQ329881">
    <property type="protein sequence ID" value="ADD74100.1"/>
    <property type="molecule type" value="Genomic_DNA"/>
</dbReference>
<dbReference type="Gene3D" id="1.10.260.40">
    <property type="entry name" value="lambda repressor-like DNA-binding domains"/>
    <property type="match status" value="1"/>
</dbReference>
<dbReference type="InterPro" id="IPR001387">
    <property type="entry name" value="Cro/C1-type_HTH"/>
</dbReference>
<dbReference type="AlphaFoldDB" id="D4N317"/>
<keyword evidence="2" id="KW-0614">Plasmid</keyword>
<accession>D4N317</accession>
<evidence type="ECO:0000259" key="1">
    <source>
        <dbReference type="Pfam" id="PF13443"/>
    </source>
</evidence>
<reference evidence="2" key="1">
    <citation type="journal article" date="2010" name="Appl. Environ. Microbiol.">
        <title>Rickettsia felis infection in a common household insect pest, Liposcelis bostrychophila (Psocoptera: Liposcelidae).</title>
        <authorList>
            <person name="Behar A."/>
            <person name="McCormick L.J."/>
            <person name="Perlman S.J."/>
        </authorList>
    </citation>
    <scope>NUCLEOTIDE SEQUENCE</scope>
    <source>
        <plasmid evidence="2">pRF</plasmid>
    </source>
</reference>
<dbReference type="SUPFAM" id="SSF47413">
    <property type="entry name" value="lambda repressor-like DNA-binding domains"/>
    <property type="match status" value="1"/>
</dbReference>
<dbReference type="GO" id="GO:0003677">
    <property type="term" value="F:DNA binding"/>
    <property type="evidence" value="ECO:0007669"/>
    <property type="project" value="InterPro"/>
</dbReference>
<protein>
    <recommendedName>
        <fullName evidence="1">HTH cro/C1-type domain-containing protein</fullName>
    </recommendedName>
</protein>